<gene>
    <name evidence="2" type="ORF">PCOR1329_LOCUS84094</name>
</gene>
<comment type="caution">
    <text evidence="2">The sequence shown here is derived from an EMBL/GenBank/DDBJ whole genome shotgun (WGS) entry which is preliminary data.</text>
</comment>
<proteinExistence type="predicted"/>
<feature type="coiled-coil region" evidence="1">
    <location>
        <begin position="135"/>
        <end position="239"/>
    </location>
</feature>
<evidence type="ECO:0000313" key="2">
    <source>
        <dbReference type="EMBL" id="CAK0909758.1"/>
    </source>
</evidence>
<name>A0ABN9YFE7_9DINO</name>
<keyword evidence="1" id="KW-0175">Coiled coil</keyword>
<sequence length="318" mass="36512">MTNAQCERDMAHIRKVQAKIFHKQATHQRAMDYEAEREEEVQQGQVGTEDAVEWNAGMLKTREVLTSIGYEVPELRSQNAVLEDARLELEQECLRVRGQNQALQRLDAQSRAAREAQGSEARLLEESSQRMLGDCHALQAKVAELGEECRQLHDQNWQLEELQSEASQSHGQQLRRLELQAEKAREARSHELRLLEECERLRCRNRQLEDVRSEVDEECRHLQLQNARLEESRDQAGKQRELLAHGEREVARALASADLAEAQVRERDGELAAARGLGERARSLEEQLRDARQAVEQLRAERARLQAEHGAAHRGHEL</sequence>
<keyword evidence="3" id="KW-1185">Reference proteome</keyword>
<organism evidence="2 3">
    <name type="scientific">Prorocentrum cordatum</name>
    <dbReference type="NCBI Taxonomy" id="2364126"/>
    <lineage>
        <taxon>Eukaryota</taxon>
        <taxon>Sar</taxon>
        <taxon>Alveolata</taxon>
        <taxon>Dinophyceae</taxon>
        <taxon>Prorocentrales</taxon>
        <taxon>Prorocentraceae</taxon>
        <taxon>Prorocentrum</taxon>
    </lineage>
</organism>
<evidence type="ECO:0000256" key="1">
    <source>
        <dbReference type="SAM" id="Coils"/>
    </source>
</evidence>
<evidence type="ECO:0000313" key="3">
    <source>
        <dbReference type="Proteomes" id="UP001189429"/>
    </source>
</evidence>
<dbReference type="Proteomes" id="UP001189429">
    <property type="component" value="Unassembled WGS sequence"/>
</dbReference>
<dbReference type="EMBL" id="CAUYUJ010022254">
    <property type="protein sequence ID" value="CAK0909758.1"/>
    <property type="molecule type" value="Genomic_DNA"/>
</dbReference>
<feature type="coiled-coil region" evidence="1">
    <location>
        <begin position="274"/>
        <end position="308"/>
    </location>
</feature>
<feature type="non-terminal residue" evidence="2">
    <location>
        <position position="318"/>
    </location>
</feature>
<protein>
    <submittedName>
        <fullName evidence="2">Uncharacterized protein</fullName>
    </submittedName>
</protein>
<accession>A0ABN9YFE7</accession>
<reference evidence="2" key="1">
    <citation type="submission" date="2023-10" db="EMBL/GenBank/DDBJ databases">
        <authorList>
            <person name="Chen Y."/>
            <person name="Shah S."/>
            <person name="Dougan E. K."/>
            <person name="Thang M."/>
            <person name="Chan C."/>
        </authorList>
    </citation>
    <scope>NUCLEOTIDE SEQUENCE [LARGE SCALE GENOMIC DNA]</scope>
</reference>